<feature type="transmembrane region" description="Helical" evidence="3">
    <location>
        <begin position="38"/>
        <end position="56"/>
    </location>
</feature>
<sequence length="396" mass="43553">MRIPLLFLITVIVLSLLVDGYIYIMVRRRCVSKVPARLQLVSAVLLYMALIVGVSMPRRSGDDGSLLFIMWVLFGYMTFIMPKLVFVVVDAVALLPVLWHGRRWRWLSLTGGVIAIVAFLAMWWGALVNRFRVDVREVDFEFPHLPAAFDGFKIVQISDLHVGTYGDDDRFVRKLVGVINGLHPDAVMFTGDIVNRHSSELIPFVDALSGIEAPYGVFSILGNHDYGDYADWPSEADKAADVAALCAMQESMGWKLLLNQTEFIHSGRDSIAVIGVENIGDPPFRIYGSLPKAYPGVGDSVSKILLSHNPAHWTDSISDHDDVNIALTLSGHTHAMQIEVAGLSPAAMRYATWGGMYGDEAGRHALYVNIGAGTVGMPMRLGATPEITLITLKAMP</sequence>
<evidence type="ECO:0000313" key="6">
    <source>
        <dbReference type="Proteomes" id="UP000244925"/>
    </source>
</evidence>
<dbReference type="GO" id="GO:0016020">
    <property type="term" value="C:membrane"/>
    <property type="evidence" value="ECO:0007669"/>
    <property type="project" value="GOC"/>
</dbReference>
<reference evidence="6" key="1">
    <citation type="submission" date="2018-02" db="EMBL/GenBank/DDBJ databases">
        <authorList>
            <person name="Clavel T."/>
            <person name="Strowig T."/>
        </authorList>
    </citation>
    <scope>NUCLEOTIDE SEQUENCE [LARGE SCALE GENOMIC DNA]</scope>
    <source>
        <strain evidence="6">DSM 100764</strain>
    </source>
</reference>
<evidence type="ECO:0000256" key="3">
    <source>
        <dbReference type="SAM" id="Phobius"/>
    </source>
</evidence>
<keyword evidence="2" id="KW-0378">Hydrolase</keyword>
<dbReference type="CDD" id="cd07385">
    <property type="entry name" value="MPP_YkuE_C"/>
    <property type="match status" value="1"/>
</dbReference>
<feature type="transmembrane region" description="Helical" evidence="3">
    <location>
        <begin position="106"/>
        <end position="126"/>
    </location>
</feature>
<dbReference type="InterPro" id="IPR051158">
    <property type="entry name" value="Metallophosphoesterase_sf"/>
</dbReference>
<dbReference type="AlphaFoldDB" id="A0A2V1IR92"/>
<dbReference type="PANTHER" id="PTHR31302">
    <property type="entry name" value="TRANSMEMBRANE PROTEIN WITH METALLOPHOSPHOESTERASE DOMAIN-RELATED"/>
    <property type="match status" value="1"/>
</dbReference>
<keyword evidence="3" id="KW-0812">Transmembrane</keyword>
<accession>A0A2V1IR92</accession>
<organism evidence="5 6">
    <name type="scientific">Paramuribaculum intestinale</name>
    <dbReference type="NCBI Taxonomy" id="2094151"/>
    <lineage>
        <taxon>Bacteria</taxon>
        <taxon>Pseudomonadati</taxon>
        <taxon>Bacteroidota</taxon>
        <taxon>Bacteroidia</taxon>
        <taxon>Bacteroidales</taxon>
        <taxon>Muribaculaceae</taxon>
        <taxon>Paramuribaculum</taxon>
    </lineage>
</organism>
<protein>
    <submittedName>
        <fullName evidence="5">Metallophosphoesterase</fullName>
    </submittedName>
</protein>
<gene>
    <name evidence="5" type="ORF">C5O25_08265</name>
</gene>
<name>A0A2V1IR92_9BACT</name>
<dbReference type="GeneID" id="93424391"/>
<evidence type="ECO:0000256" key="2">
    <source>
        <dbReference type="ARBA" id="ARBA00022801"/>
    </source>
</evidence>
<dbReference type="RefSeq" id="WP_107036269.1">
    <property type="nucleotide sequence ID" value="NZ_CAOONL010000009.1"/>
</dbReference>
<dbReference type="InterPro" id="IPR004843">
    <property type="entry name" value="Calcineurin-like_PHP"/>
</dbReference>
<dbReference type="Pfam" id="PF00149">
    <property type="entry name" value="Metallophos"/>
    <property type="match status" value="1"/>
</dbReference>
<proteinExistence type="predicted"/>
<evidence type="ECO:0000256" key="1">
    <source>
        <dbReference type="ARBA" id="ARBA00022723"/>
    </source>
</evidence>
<dbReference type="Gene3D" id="3.60.21.10">
    <property type="match status" value="1"/>
</dbReference>
<dbReference type="GO" id="GO:0046872">
    <property type="term" value="F:metal ion binding"/>
    <property type="evidence" value="ECO:0007669"/>
    <property type="project" value="UniProtKB-KW"/>
</dbReference>
<evidence type="ECO:0000259" key="4">
    <source>
        <dbReference type="Pfam" id="PF00149"/>
    </source>
</evidence>
<dbReference type="EMBL" id="PUBV01000016">
    <property type="protein sequence ID" value="PWB07051.1"/>
    <property type="molecule type" value="Genomic_DNA"/>
</dbReference>
<dbReference type="GO" id="GO:0008758">
    <property type="term" value="F:UDP-2,3-diacylglucosamine hydrolase activity"/>
    <property type="evidence" value="ECO:0007669"/>
    <property type="project" value="TreeGrafter"/>
</dbReference>
<feature type="transmembrane region" description="Helical" evidence="3">
    <location>
        <begin position="68"/>
        <end position="99"/>
    </location>
</feature>
<keyword evidence="1" id="KW-0479">Metal-binding</keyword>
<feature type="transmembrane region" description="Helical" evidence="3">
    <location>
        <begin position="6"/>
        <end position="26"/>
    </location>
</feature>
<dbReference type="SUPFAM" id="SSF56300">
    <property type="entry name" value="Metallo-dependent phosphatases"/>
    <property type="match status" value="1"/>
</dbReference>
<keyword evidence="3" id="KW-0472">Membrane</keyword>
<keyword evidence="6" id="KW-1185">Reference proteome</keyword>
<comment type="caution">
    <text evidence="5">The sequence shown here is derived from an EMBL/GenBank/DDBJ whole genome shotgun (WGS) entry which is preliminary data.</text>
</comment>
<keyword evidence="3" id="KW-1133">Transmembrane helix</keyword>
<dbReference type="PANTHER" id="PTHR31302:SF31">
    <property type="entry name" value="PHOSPHODIESTERASE YAEI"/>
    <property type="match status" value="1"/>
</dbReference>
<evidence type="ECO:0000313" key="5">
    <source>
        <dbReference type="EMBL" id="PWB07051.1"/>
    </source>
</evidence>
<dbReference type="GO" id="GO:0009245">
    <property type="term" value="P:lipid A biosynthetic process"/>
    <property type="evidence" value="ECO:0007669"/>
    <property type="project" value="TreeGrafter"/>
</dbReference>
<dbReference type="InterPro" id="IPR029052">
    <property type="entry name" value="Metallo-depent_PP-like"/>
</dbReference>
<dbReference type="Proteomes" id="UP000244925">
    <property type="component" value="Unassembled WGS sequence"/>
</dbReference>
<feature type="domain" description="Calcineurin-like phosphoesterase" evidence="4">
    <location>
        <begin position="152"/>
        <end position="335"/>
    </location>
</feature>